<dbReference type="Pfam" id="PF05598">
    <property type="entry name" value="DUF772"/>
    <property type="match status" value="1"/>
</dbReference>
<evidence type="ECO:0000259" key="2">
    <source>
        <dbReference type="Pfam" id="PF13751"/>
    </source>
</evidence>
<evidence type="ECO:0000313" key="3">
    <source>
        <dbReference type="EMBL" id="PXW90499.1"/>
    </source>
</evidence>
<dbReference type="EMBL" id="QJJQ01000001">
    <property type="protein sequence ID" value="PXW90499.1"/>
    <property type="molecule type" value="Genomic_DNA"/>
</dbReference>
<feature type="domain" description="Transposase InsH N-terminal" evidence="1">
    <location>
        <begin position="16"/>
        <end position="105"/>
    </location>
</feature>
<proteinExistence type="predicted"/>
<reference evidence="3 4" key="1">
    <citation type="submission" date="2018-05" db="EMBL/GenBank/DDBJ databases">
        <title>Genomic Encyclopedia of Type Strains, Phase IV (KMG-IV): sequencing the most valuable type-strain genomes for metagenomic binning, comparative biology and taxonomic classification.</title>
        <authorList>
            <person name="Goeker M."/>
        </authorList>
    </citation>
    <scope>NUCLEOTIDE SEQUENCE [LARGE SCALE GENOMIC DNA]</scope>
    <source>
        <strain evidence="3 4">DSM 28556</strain>
    </source>
</reference>
<gene>
    <name evidence="3" type="ORF">DFR56_101411</name>
</gene>
<dbReference type="InterPro" id="IPR047629">
    <property type="entry name" value="IS1182_transpos"/>
</dbReference>
<organism evidence="3 4">
    <name type="scientific">Pseudogracilibacillus auburnensis</name>
    <dbReference type="NCBI Taxonomy" id="1494959"/>
    <lineage>
        <taxon>Bacteria</taxon>
        <taxon>Bacillati</taxon>
        <taxon>Bacillota</taxon>
        <taxon>Bacilli</taxon>
        <taxon>Bacillales</taxon>
        <taxon>Bacillaceae</taxon>
        <taxon>Pseudogracilibacillus</taxon>
    </lineage>
</organism>
<keyword evidence="4" id="KW-1185">Reference proteome</keyword>
<dbReference type="AlphaFoldDB" id="A0A2V3WP63"/>
<dbReference type="InterPro" id="IPR025668">
    <property type="entry name" value="Tnp_DDE_dom"/>
</dbReference>
<evidence type="ECO:0000259" key="1">
    <source>
        <dbReference type="Pfam" id="PF05598"/>
    </source>
</evidence>
<evidence type="ECO:0000313" key="4">
    <source>
        <dbReference type="Proteomes" id="UP000247978"/>
    </source>
</evidence>
<protein>
    <submittedName>
        <fullName evidence="3">IS4 family transposase</fullName>
    </submittedName>
</protein>
<dbReference type="Proteomes" id="UP000247978">
    <property type="component" value="Unassembled WGS sequence"/>
</dbReference>
<accession>A0A2V3WP63</accession>
<dbReference type="RefSeq" id="WP_244916399.1">
    <property type="nucleotide sequence ID" value="NZ_JBHUHB010000001.1"/>
</dbReference>
<sequence>MFKHYTMNQVILPLDLEVKLDKNDIAFAINDLIESIPEKSFEDFARETGCPAYHPRMMMKIILCAYTQSVFSGRKIEALLKDSIRMMWLARGYEPSYRTINRFRTNPLVAELLRQCFVQFRSKLVQEKEIDAEAIFIDGTKIEANANKFTFVWRKSVERYSSNLIEKSNIMYDELLEKEIIPAIERENKEELSVKELESIVKKLDNTIDTYTKMIDKSDVVSERKQLRSERKDPKKYRKQFGDFLIRKQKYQRDMEIFKNRNSYSKTDHDATFMRMKDDYMRNGQLKAGYNLQIATEGQYALAYEIFPNPTDTRTLIPFLNTIEKDYFDLPNYIVADAGYGSEQNYDDILNKRNRTPLITYNQYRKEKKKKFKNNPFKTANWEYDEATDSFICPNNRRLNYLYESNRTDKYGFKRTFKVYKSEDCSDCPLRSLCTKAAEGKNRKLFYNEKWEFQKEYVREKLSNEKTGEIYGKRKIDVEPVFGFLKANLGFTRMSVRGKPKVHNELGFALMAVNMRKYSAINNENGTFSHKDMRKNGCVYLLVINTTVFICLRLVMSQPPPSTTPTPSVQVTSKHCYINVYHTFNLFWRGFWRNLFFYCLVTIKCYT</sequence>
<dbReference type="InterPro" id="IPR008490">
    <property type="entry name" value="Transposase_InsH_N"/>
</dbReference>
<dbReference type="NCBIfam" id="NF033551">
    <property type="entry name" value="transpos_IS1182"/>
    <property type="match status" value="1"/>
</dbReference>
<feature type="domain" description="Transposase DDE" evidence="2">
    <location>
        <begin position="392"/>
        <end position="518"/>
    </location>
</feature>
<dbReference type="PANTHER" id="PTHR33408">
    <property type="entry name" value="TRANSPOSASE"/>
    <property type="match status" value="1"/>
</dbReference>
<comment type="caution">
    <text evidence="3">The sequence shown here is derived from an EMBL/GenBank/DDBJ whole genome shotgun (WGS) entry which is preliminary data.</text>
</comment>
<dbReference type="PANTHER" id="PTHR33408:SF2">
    <property type="entry name" value="TRANSPOSASE DDE DOMAIN-CONTAINING PROTEIN"/>
    <property type="match status" value="1"/>
</dbReference>
<name>A0A2V3WP63_9BACI</name>
<dbReference type="Pfam" id="PF13751">
    <property type="entry name" value="DDE_Tnp_1_6"/>
    <property type="match status" value="1"/>
</dbReference>